<reference evidence="15" key="1">
    <citation type="submission" date="2020-11" db="EMBL/GenBank/DDBJ databases">
        <authorList>
            <person name="Tran Van P."/>
        </authorList>
    </citation>
    <scope>NUCLEOTIDE SEQUENCE</scope>
</reference>
<proteinExistence type="inferred from homology"/>
<name>A0A7R9CCQ6_TIMCR</name>
<dbReference type="Pfam" id="PF13086">
    <property type="entry name" value="AAA_11"/>
    <property type="match status" value="2"/>
</dbReference>
<comment type="subcellular location">
    <subcellularLocation>
        <location evidence="1">Cytoplasm</location>
    </subcellularLocation>
</comment>
<dbReference type="GO" id="GO:0005524">
    <property type="term" value="F:ATP binding"/>
    <property type="evidence" value="ECO:0007669"/>
    <property type="project" value="UniProtKB-KW"/>
</dbReference>
<evidence type="ECO:0000256" key="8">
    <source>
        <dbReference type="ARBA" id="ARBA00022840"/>
    </source>
</evidence>
<evidence type="ECO:0000256" key="9">
    <source>
        <dbReference type="ARBA" id="ARBA00023158"/>
    </source>
</evidence>
<keyword evidence="7" id="KW-0347">Helicase</keyword>
<evidence type="ECO:0000259" key="14">
    <source>
        <dbReference type="Pfam" id="PF21635"/>
    </source>
</evidence>
<feature type="domain" description="Helicase MOV-10-like beta-barrel" evidence="13">
    <location>
        <begin position="548"/>
        <end position="625"/>
    </location>
</feature>
<comment type="catalytic activity">
    <reaction evidence="10">
        <text>ATP + H2O = ADP + phosphate + H(+)</text>
        <dbReference type="Rhea" id="RHEA:13065"/>
        <dbReference type="ChEBI" id="CHEBI:15377"/>
        <dbReference type="ChEBI" id="CHEBI:15378"/>
        <dbReference type="ChEBI" id="CHEBI:30616"/>
        <dbReference type="ChEBI" id="CHEBI:43474"/>
        <dbReference type="ChEBI" id="CHEBI:456216"/>
        <dbReference type="EC" id="3.6.4.13"/>
    </reaction>
</comment>
<dbReference type="AlphaFoldDB" id="A0A7R9CCQ6"/>
<dbReference type="GO" id="GO:0003724">
    <property type="term" value="F:RNA helicase activity"/>
    <property type="evidence" value="ECO:0007669"/>
    <property type="project" value="UniProtKB-EC"/>
</dbReference>
<accession>A0A7R9CCQ6</accession>
<dbReference type="InterPro" id="IPR027417">
    <property type="entry name" value="P-loop_NTPase"/>
</dbReference>
<evidence type="ECO:0000259" key="11">
    <source>
        <dbReference type="Pfam" id="PF13086"/>
    </source>
</evidence>
<dbReference type="Pfam" id="PF13087">
    <property type="entry name" value="AAA_12"/>
    <property type="match status" value="1"/>
</dbReference>
<protein>
    <recommendedName>
        <fullName evidence="3">RNA helicase</fullName>
        <ecNumber evidence="3">3.6.4.13</ecNumber>
    </recommendedName>
</protein>
<dbReference type="GO" id="GO:0016787">
    <property type="term" value="F:hydrolase activity"/>
    <property type="evidence" value="ECO:0007669"/>
    <property type="project" value="UniProtKB-KW"/>
</dbReference>
<evidence type="ECO:0000256" key="2">
    <source>
        <dbReference type="ARBA" id="ARBA00005601"/>
    </source>
</evidence>
<evidence type="ECO:0000256" key="7">
    <source>
        <dbReference type="ARBA" id="ARBA00022806"/>
    </source>
</evidence>
<dbReference type="PANTHER" id="PTHR45418">
    <property type="entry name" value="CANCER/TESTIS ANTIGEN 55"/>
    <property type="match status" value="1"/>
</dbReference>
<evidence type="ECO:0000256" key="10">
    <source>
        <dbReference type="ARBA" id="ARBA00047984"/>
    </source>
</evidence>
<dbReference type="InterPro" id="IPR049079">
    <property type="entry name" value="Mov-10_helical"/>
</dbReference>
<dbReference type="SUPFAM" id="SSF52540">
    <property type="entry name" value="P-loop containing nucleoside triphosphate hydrolases"/>
    <property type="match status" value="1"/>
</dbReference>
<dbReference type="PANTHER" id="PTHR45418:SF1">
    <property type="entry name" value="CANCER_TESTIS ANTIGEN 55"/>
    <property type="match status" value="1"/>
</dbReference>
<dbReference type="Pfam" id="PF21634">
    <property type="entry name" value="MOV-10_beta-barrel"/>
    <property type="match status" value="1"/>
</dbReference>
<evidence type="ECO:0000256" key="3">
    <source>
        <dbReference type="ARBA" id="ARBA00012552"/>
    </source>
</evidence>
<sequence length="1198" mass="135738">MLRYLWNASAGHLLGYVAEKPLPTTELDIDTVLKAIKEDKFVDNLASLDVNDANENTYTEITSKNTCQQRIGAVTLVHQHYGFIDKDLYFDFDIFPSHEFRVGDYVKYLAFRKSEQHTWKVQKIYYILNESWDKNDDEDENKNDAEVEEFTKVIPRQSHTRQIVTQVLDRKEREVICSDKIKFDLNSVASEFSPLVNDWIIVEGIVEVDERVTDFSGELLHIESISALRSRILDGSVTQMDANGEGIIQNEVFFTKYCCETGYIPSVGDIVRVQAIESHQGRLLWRALTVVLLTAAHQGTQSHTSGQDKLTENKIDELIQDKNGIVLSVNKVKFGNLQIGETKEIVIDVKNFGNSMQLLLRGCFHSKRADSQLTLITPHCDDKFKIYTGQVIKYKFVCQARFIGYSSETFVFTFKGFKIGCQFDIEVRDKSLENVHTTQPSNCNKKDLIALQRNVQNSKSYQVIPGSRTIKPPNFVQSRLGLFPVPQRLWNLILSSDGVSRKLIDLEEDINDKLPHLNADLDTYNYTNRFHDLLYLEEIQGNIEMRKYDMDRVNFRFAGPRGEYLSLEVPGLAERRPSVLIGDALRAEPLCDDNIKPCVYEGFVHKVLQKEIWVKFHSTFHSKYDMSDYRLTFQLGRTYLRRCHAAVNWAIQRLGQEMLFPNKVVPKTQQLIFKETDKDSTASKSFGQVNNVSELKQHTLEENKQLVWFNQRLNFYQKEAVRNILKGEARPLPYVIFGPPGTGKTITLVETIMQLLHLIPHSRLLVATPSNSASNLIAERLVDTGLFLPGQLVRLVGYNLMAQGLLPEKLIPYSTCADISRCDEKTLLEEEPLRLSSNANTLGRHRVTIGTCATLGMLHMMGFPHGHFTHVLVDEAGQATEPETLIPLTLVNSKTGQVVLAGDPLQLGPVVTSFIAKKYGLGESYLSRLIHRFPYKRDTIGFPNTNGFDPRLVTKLVMNYRSVPEILNLSDSMFYDSELESQVSQTTGPEAELLLSLADILPNRSGDQGPPAIVFQGIRGRNLQEGNCPSWFNPQEVVQTIYYIKKLYAAGLSPDDIGIITPYQKQVQELRSVMSSLSELEALPKIGSVEEFQGQERRVIILSTVRSLVDYVKLDVRHALGFIASPKRLNVALTRAKALLIILGNPHVLGTDPYWRYVLSYIVAHGGYTGCDMPSQFECIDMDSDDSDQNNGLAENNC</sequence>
<evidence type="ECO:0000259" key="12">
    <source>
        <dbReference type="Pfam" id="PF13087"/>
    </source>
</evidence>
<evidence type="ECO:0000313" key="15">
    <source>
        <dbReference type="EMBL" id="CAD7393240.1"/>
    </source>
</evidence>
<dbReference type="CDD" id="cd18078">
    <property type="entry name" value="DEXXQc_Mov10L1"/>
    <property type="match status" value="1"/>
</dbReference>
<feature type="domain" description="DNA2/NAM7 helicase helicase" evidence="11">
    <location>
        <begin position="713"/>
        <end position="783"/>
    </location>
</feature>
<feature type="domain" description="Helicase MOV-10 helical" evidence="14">
    <location>
        <begin position="480"/>
        <end position="547"/>
    </location>
</feature>
<keyword evidence="9" id="KW-0943">RNA-mediated gene silencing</keyword>
<evidence type="ECO:0000256" key="4">
    <source>
        <dbReference type="ARBA" id="ARBA00022490"/>
    </source>
</evidence>
<evidence type="ECO:0000256" key="5">
    <source>
        <dbReference type="ARBA" id="ARBA00022741"/>
    </source>
</evidence>
<evidence type="ECO:0000256" key="1">
    <source>
        <dbReference type="ARBA" id="ARBA00004496"/>
    </source>
</evidence>
<dbReference type="Gene3D" id="3.40.50.300">
    <property type="entry name" value="P-loop containing nucleotide triphosphate hydrolases"/>
    <property type="match status" value="2"/>
</dbReference>
<dbReference type="InterPro" id="IPR041677">
    <property type="entry name" value="DNA2/NAM7_AAA_11"/>
</dbReference>
<keyword evidence="6" id="KW-0378">Hydrolase</keyword>
<dbReference type="EC" id="3.6.4.13" evidence="3"/>
<dbReference type="EMBL" id="OC316676">
    <property type="protein sequence ID" value="CAD7393240.1"/>
    <property type="molecule type" value="Genomic_DNA"/>
</dbReference>
<evidence type="ECO:0000259" key="13">
    <source>
        <dbReference type="Pfam" id="PF21634"/>
    </source>
</evidence>
<dbReference type="Pfam" id="PF21635">
    <property type="entry name" value="Mov-10_helical"/>
    <property type="match status" value="1"/>
</dbReference>
<dbReference type="InterPro" id="IPR047187">
    <property type="entry name" value="SF1_C_Upf1"/>
</dbReference>
<keyword evidence="8" id="KW-0067">ATP-binding</keyword>
<dbReference type="GO" id="GO:0031047">
    <property type="term" value="P:regulatory ncRNA-mediated gene silencing"/>
    <property type="evidence" value="ECO:0007669"/>
    <property type="project" value="UniProtKB-KW"/>
</dbReference>
<keyword evidence="5" id="KW-0547">Nucleotide-binding</keyword>
<dbReference type="GO" id="GO:0005737">
    <property type="term" value="C:cytoplasm"/>
    <property type="evidence" value="ECO:0007669"/>
    <property type="project" value="UniProtKB-SubCell"/>
</dbReference>
<dbReference type="InterPro" id="IPR049080">
    <property type="entry name" value="MOV-10-like_beta-barrel"/>
</dbReference>
<feature type="domain" description="DNA2/NAM7 helicase-like C-terminal" evidence="12">
    <location>
        <begin position="952"/>
        <end position="1146"/>
    </location>
</feature>
<comment type="similarity">
    <text evidence="2">Belongs to the DNA2/NAM7 helicase family. SDE3 subfamily.</text>
</comment>
<organism evidence="15">
    <name type="scientific">Timema cristinae</name>
    <name type="common">Walking stick</name>
    <dbReference type="NCBI Taxonomy" id="61476"/>
    <lineage>
        <taxon>Eukaryota</taxon>
        <taxon>Metazoa</taxon>
        <taxon>Ecdysozoa</taxon>
        <taxon>Arthropoda</taxon>
        <taxon>Hexapoda</taxon>
        <taxon>Insecta</taxon>
        <taxon>Pterygota</taxon>
        <taxon>Neoptera</taxon>
        <taxon>Polyneoptera</taxon>
        <taxon>Phasmatodea</taxon>
        <taxon>Timematodea</taxon>
        <taxon>Timematoidea</taxon>
        <taxon>Timematidae</taxon>
        <taxon>Timema</taxon>
    </lineage>
</organism>
<evidence type="ECO:0000256" key="6">
    <source>
        <dbReference type="ARBA" id="ARBA00022801"/>
    </source>
</evidence>
<dbReference type="InterPro" id="IPR041679">
    <property type="entry name" value="DNA2/NAM7-like_C"/>
</dbReference>
<gene>
    <name evidence="15" type="ORF">TCEB3V08_LOCUS1221</name>
</gene>
<dbReference type="CDD" id="cd18808">
    <property type="entry name" value="SF1_C_Upf1"/>
    <property type="match status" value="1"/>
</dbReference>
<keyword evidence="4" id="KW-0963">Cytoplasm</keyword>
<feature type="domain" description="DNA2/NAM7 helicase helicase" evidence="11">
    <location>
        <begin position="839"/>
        <end position="913"/>
    </location>
</feature>